<gene>
    <name evidence="2" type="ORF">SSP24_31490</name>
</gene>
<dbReference type="AlphaFoldDB" id="A0A4Y3VF32"/>
<proteinExistence type="predicted"/>
<name>A0A4Y3VF32_9ACTN</name>
<evidence type="ECO:0000313" key="3">
    <source>
        <dbReference type="Proteomes" id="UP000317881"/>
    </source>
</evidence>
<feature type="compositionally biased region" description="Basic and acidic residues" evidence="1">
    <location>
        <begin position="70"/>
        <end position="93"/>
    </location>
</feature>
<dbReference type="EMBL" id="BJND01000021">
    <property type="protein sequence ID" value="GEC05494.1"/>
    <property type="molecule type" value="Genomic_DNA"/>
</dbReference>
<evidence type="ECO:0000313" key="2">
    <source>
        <dbReference type="EMBL" id="GEC05494.1"/>
    </source>
</evidence>
<reference evidence="2 3" key="1">
    <citation type="submission" date="2019-06" db="EMBL/GenBank/DDBJ databases">
        <title>Whole genome shotgun sequence of Streptomyces spinoverrucosus NBRC 14228.</title>
        <authorList>
            <person name="Hosoyama A."/>
            <person name="Uohara A."/>
            <person name="Ohji S."/>
            <person name="Ichikawa N."/>
        </authorList>
    </citation>
    <scope>NUCLEOTIDE SEQUENCE [LARGE SCALE GENOMIC DNA]</scope>
    <source>
        <strain evidence="2 3">NBRC 14228</strain>
    </source>
</reference>
<feature type="region of interest" description="Disordered" evidence="1">
    <location>
        <begin position="56"/>
        <end position="157"/>
    </location>
</feature>
<protein>
    <submittedName>
        <fullName evidence="2">Uncharacterized protein</fullName>
    </submittedName>
</protein>
<feature type="compositionally biased region" description="Basic and acidic residues" evidence="1">
    <location>
        <begin position="121"/>
        <end position="145"/>
    </location>
</feature>
<evidence type="ECO:0000256" key="1">
    <source>
        <dbReference type="SAM" id="MobiDB-lite"/>
    </source>
</evidence>
<feature type="compositionally biased region" description="Polar residues" evidence="1">
    <location>
        <begin position="146"/>
        <end position="157"/>
    </location>
</feature>
<comment type="caution">
    <text evidence="2">The sequence shown here is derived from an EMBL/GenBank/DDBJ whole genome shotgun (WGS) entry which is preliminary data.</text>
</comment>
<accession>A0A4Y3VF32</accession>
<dbReference type="Proteomes" id="UP000317881">
    <property type="component" value="Unassembled WGS sequence"/>
</dbReference>
<keyword evidence="3" id="KW-1185">Reference proteome</keyword>
<sequence length="157" mass="16767">MAASSHSPYTVVEVDAPAPTVQATSDESGFTVDAAYLPLPVPRVFRGPEGRTVHAQVYAPRNPRFAGPLDYRDGHGHRHGDQDQRDQGADSRAVKSATRRRAALMVSSIGKTGQPTAVVRVRNDRIGAREEVGIDVQDGRPERSTTTEQPASASGGP</sequence>
<organism evidence="2 3">
    <name type="scientific">Streptomyces spinoverrucosus</name>
    <dbReference type="NCBI Taxonomy" id="284043"/>
    <lineage>
        <taxon>Bacteria</taxon>
        <taxon>Bacillati</taxon>
        <taxon>Actinomycetota</taxon>
        <taxon>Actinomycetes</taxon>
        <taxon>Kitasatosporales</taxon>
        <taxon>Streptomycetaceae</taxon>
        <taxon>Streptomyces</taxon>
    </lineage>
</organism>